<dbReference type="EMBL" id="JAAHFQ010000630">
    <property type="protein sequence ID" value="NER30726.1"/>
    <property type="molecule type" value="Genomic_DNA"/>
</dbReference>
<sequence length="203" mass="23922">MKTKNSYKSPERQKFDAAVTDYFLKKKDQYGLLAFIECKRRQFKLEHELDIFDIAVEGYIRGVNKISSGEDIENSLAWLKTTCLNVMREHYSKKRKKQQKEIDFSLVEYKLTSKEDSALLSEQDVKALLVAIKQRLSPLDFEVFVLRVLEELSWSEIESRMELQSNAALRKRYQRLKKSLQDYFFNIDNALLEDYGLSPVNRS</sequence>
<dbReference type="InterPro" id="IPR036388">
    <property type="entry name" value="WH-like_DNA-bd_sf"/>
</dbReference>
<accession>A0A6B3NAV7</accession>
<dbReference type="Gene3D" id="1.10.10.10">
    <property type="entry name" value="Winged helix-like DNA-binding domain superfamily/Winged helix DNA-binding domain"/>
    <property type="match status" value="1"/>
</dbReference>
<proteinExistence type="predicted"/>
<protein>
    <submittedName>
        <fullName evidence="1">Sigma-70 family RNA polymerase sigma factor</fullName>
    </submittedName>
</protein>
<dbReference type="AlphaFoldDB" id="A0A6B3NAV7"/>
<gene>
    <name evidence="1" type="ORF">F6J89_24700</name>
</gene>
<evidence type="ECO:0000313" key="1">
    <source>
        <dbReference type="EMBL" id="NER30726.1"/>
    </source>
</evidence>
<reference evidence="1" key="1">
    <citation type="submission" date="2019-11" db="EMBL/GenBank/DDBJ databases">
        <title>Genomic insights into an expanded diversity of filamentous marine cyanobacteria reveals the extraordinary biosynthetic potential of Moorea and Okeania.</title>
        <authorList>
            <person name="Ferreira Leao T."/>
            <person name="Wang M."/>
            <person name="Moss N."/>
            <person name="Da Silva R."/>
            <person name="Sanders J."/>
            <person name="Nurk S."/>
            <person name="Gurevich A."/>
            <person name="Humphrey G."/>
            <person name="Reher R."/>
            <person name="Zhu Q."/>
            <person name="Belda-Ferre P."/>
            <person name="Glukhov E."/>
            <person name="Rex R."/>
            <person name="Dorrestein P.C."/>
            <person name="Knight R."/>
            <person name="Pevzner P."/>
            <person name="Gerwick W.H."/>
            <person name="Gerwick L."/>
        </authorList>
    </citation>
    <scope>NUCLEOTIDE SEQUENCE</scope>
    <source>
        <strain evidence="1">SIO1C4</strain>
    </source>
</reference>
<name>A0A6B3NAV7_9CYAN</name>
<organism evidence="1">
    <name type="scientific">Symploca sp. SIO1C4</name>
    <dbReference type="NCBI Taxonomy" id="2607765"/>
    <lineage>
        <taxon>Bacteria</taxon>
        <taxon>Bacillati</taxon>
        <taxon>Cyanobacteriota</taxon>
        <taxon>Cyanophyceae</taxon>
        <taxon>Coleofasciculales</taxon>
        <taxon>Coleofasciculaceae</taxon>
        <taxon>Symploca</taxon>
    </lineage>
</organism>
<comment type="caution">
    <text evidence="1">The sequence shown here is derived from an EMBL/GenBank/DDBJ whole genome shotgun (WGS) entry which is preliminary data.</text>
</comment>